<dbReference type="EMBL" id="JACHFN010000001">
    <property type="protein sequence ID" value="MBB5232731.1"/>
    <property type="molecule type" value="Genomic_DNA"/>
</dbReference>
<sequence length="316" mass="33774">MPDPLPTAADLAAFSLAAQHPLTRTWVDDRTRLALLAEEHAFDLQLATDLDLAAQRADFLNVGQPPAAFLNRWAEVGPDLGAMLSIRFEGLDREKPFVDASVTTRPLTPDDLPALQQAALDVYGAFQPGRLRVWSAAPLEGWTAALPGASADLRVLAAPLAALRRRGVPDGLTLRPARDLTHHGEAVAAYAAVDARHPQHAGQARVIEEDDLRACIEAGTMFDVLWRGSWSGYAGTLPETQLGLPAQVVQELLLAPHARGHGLGPPLSTLLARALPGDERVLSGTIHGENLGARRAARNAGRHDVGGWSWVPLAEA</sequence>
<reference evidence="1 2" key="1">
    <citation type="submission" date="2020-08" db="EMBL/GenBank/DDBJ databases">
        <title>Genomic Encyclopedia of Type Strains, Phase IV (KMG-IV): sequencing the most valuable type-strain genomes for metagenomic binning, comparative biology and taxonomic classification.</title>
        <authorList>
            <person name="Goeker M."/>
        </authorList>
    </citation>
    <scope>NUCLEOTIDE SEQUENCE [LARGE SCALE GENOMIC DNA]</scope>
    <source>
        <strain evidence="1 2">DSM 101791</strain>
    </source>
</reference>
<dbReference type="Proteomes" id="UP000525389">
    <property type="component" value="Unassembled WGS sequence"/>
</dbReference>
<keyword evidence="2" id="KW-1185">Reference proteome</keyword>
<evidence type="ECO:0000313" key="1">
    <source>
        <dbReference type="EMBL" id="MBB5232731.1"/>
    </source>
</evidence>
<dbReference type="GO" id="GO:0016740">
    <property type="term" value="F:transferase activity"/>
    <property type="evidence" value="ECO:0007669"/>
    <property type="project" value="UniProtKB-KW"/>
</dbReference>
<name>A0A7W8LNH6_9DEIO</name>
<gene>
    <name evidence="1" type="ORF">HNQ09_000148</name>
</gene>
<keyword evidence="1" id="KW-0808">Transferase</keyword>
<accession>A0A7W8LNH6</accession>
<dbReference type="AlphaFoldDB" id="A0A7W8LNH6"/>
<evidence type="ECO:0000313" key="2">
    <source>
        <dbReference type="Proteomes" id="UP000525389"/>
    </source>
</evidence>
<dbReference type="RefSeq" id="WP_184024129.1">
    <property type="nucleotide sequence ID" value="NZ_JACHFN010000001.1"/>
</dbReference>
<proteinExistence type="predicted"/>
<comment type="caution">
    <text evidence="1">The sequence shown here is derived from an EMBL/GenBank/DDBJ whole genome shotgun (WGS) entry which is preliminary data.</text>
</comment>
<dbReference type="SUPFAM" id="SSF55729">
    <property type="entry name" value="Acyl-CoA N-acyltransferases (Nat)"/>
    <property type="match status" value="1"/>
</dbReference>
<protein>
    <submittedName>
        <fullName evidence="1">GNAT superfamily N-acetyltransferase</fullName>
    </submittedName>
</protein>
<organism evidence="1 2">
    <name type="scientific">Deinococcus budaensis</name>
    <dbReference type="NCBI Taxonomy" id="1665626"/>
    <lineage>
        <taxon>Bacteria</taxon>
        <taxon>Thermotogati</taxon>
        <taxon>Deinococcota</taxon>
        <taxon>Deinococci</taxon>
        <taxon>Deinococcales</taxon>
        <taxon>Deinococcaceae</taxon>
        <taxon>Deinococcus</taxon>
    </lineage>
</organism>
<dbReference type="InterPro" id="IPR016181">
    <property type="entry name" value="Acyl_CoA_acyltransferase"/>
</dbReference>